<evidence type="ECO:0000256" key="3">
    <source>
        <dbReference type="ARBA" id="ARBA00022475"/>
    </source>
</evidence>
<dbReference type="PROSITE" id="PS51093">
    <property type="entry name" value="PTS_EIIA_TYPE_1"/>
    <property type="match status" value="1"/>
</dbReference>
<feature type="transmembrane region" description="Helical" evidence="17">
    <location>
        <begin position="155"/>
        <end position="183"/>
    </location>
</feature>
<keyword evidence="6" id="KW-0598">Phosphotransferase system</keyword>
<dbReference type="GO" id="GO:0090589">
    <property type="term" value="F:protein-phosphocysteine-trehalose phosphotransferase system transporter activity"/>
    <property type="evidence" value="ECO:0007669"/>
    <property type="project" value="TreeGrafter"/>
</dbReference>
<dbReference type="Proteomes" id="UP000522720">
    <property type="component" value="Unassembled WGS sequence"/>
</dbReference>
<evidence type="ECO:0000259" key="19">
    <source>
        <dbReference type="PROSITE" id="PS51098"/>
    </source>
</evidence>
<protein>
    <recommendedName>
        <fullName evidence="14">PTS system sucrose-specific EIIBCA component</fullName>
        <ecNumber evidence="11">2.7.1.211</ecNumber>
    </recommendedName>
    <alternativeName>
        <fullName evidence="15">EIIBCA-Scr</fullName>
    </alternativeName>
</protein>
<evidence type="ECO:0000256" key="6">
    <source>
        <dbReference type="ARBA" id="ARBA00022683"/>
    </source>
</evidence>
<dbReference type="PANTHER" id="PTHR30175:SF1">
    <property type="entry name" value="PTS SYSTEM ARBUTIN-, CELLOBIOSE-, AND SALICIN-SPECIFIC EIIBC COMPONENT-RELATED"/>
    <property type="match status" value="1"/>
</dbReference>
<keyword evidence="9 17" id="KW-1133">Transmembrane helix</keyword>
<organism evidence="21 22">
    <name type="scientific">Streptococcus ovuberis</name>
    <dbReference type="NCBI Taxonomy" id="1936207"/>
    <lineage>
        <taxon>Bacteria</taxon>
        <taxon>Bacillati</taxon>
        <taxon>Bacillota</taxon>
        <taxon>Bacilli</taxon>
        <taxon>Lactobacillales</taxon>
        <taxon>Streptococcaceae</taxon>
        <taxon>Streptococcus</taxon>
    </lineage>
</organism>
<dbReference type="AlphaFoldDB" id="A0A7X6S2A8"/>
<dbReference type="PROSITE" id="PS51103">
    <property type="entry name" value="PTS_EIIC_TYPE_1"/>
    <property type="match status" value="1"/>
</dbReference>
<comment type="caution">
    <text evidence="21">The sequence shown here is derived from an EMBL/GenBank/DDBJ whole genome shotgun (WGS) entry which is preliminary data.</text>
</comment>
<evidence type="ECO:0000313" key="22">
    <source>
        <dbReference type="Proteomes" id="UP000522720"/>
    </source>
</evidence>
<dbReference type="SUPFAM" id="SSF55604">
    <property type="entry name" value="Glucose permease domain IIB"/>
    <property type="match status" value="1"/>
</dbReference>
<keyword evidence="4" id="KW-0762">Sugar transport</keyword>
<evidence type="ECO:0000256" key="16">
    <source>
        <dbReference type="PROSITE-ProRule" id="PRU00421"/>
    </source>
</evidence>
<keyword evidence="8" id="KW-0418">Kinase</keyword>
<evidence type="ECO:0000256" key="12">
    <source>
        <dbReference type="ARBA" id="ARBA00045139"/>
    </source>
</evidence>
<feature type="domain" description="PTS EIIC type-1" evidence="20">
    <location>
        <begin position="102"/>
        <end position="460"/>
    </location>
</feature>
<feature type="domain" description="PTS EIIB type-1" evidence="19">
    <location>
        <begin position="5"/>
        <end position="87"/>
    </location>
</feature>
<keyword evidence="7 17" id="KW-0812">Transmembrane</keyword>
<dbReference type="PROSITE" id="PS00371">
    <property type="entry name" value="PTS_EIIA_TYPE_1_HIS"/>
    <property type="match status" value="1"/>
</dbReference>
<dbReference type="PROSITE" id="PS51098">
    <property type="entry name" value="PTS_EIIB_TYPE_1"/>
    <property type="match status" value="1"/>
</dbReference>
<dbReference type="Pfam" id="PF00358">
    <property type="entry name" value="PTS_EIIA_1"/>
    <property type="match status" value="1"/>
</dbReference>
<dbReference type="Pfam" id="PF00367">
    <property type="entry name" value="PTS_EIIB"/>
    <property type="match status" value="1"/>
</dbReference>
<feature type="transmembrane region" description="Helical" evidence="17">
    <location>
        <begin position="114"/>
        <end position="135"/>
    </location>
</feature>
<dbReference type="InterPro" id="IPR001127">
    <property type="entry name" value="PTS_EIIA_1_perm"/>
</dbReference>
<evidence type="ECO:0000256" key="7">
    <source>
        <dbReference type="ARBA" id="ARBA00022692"/>
    </source>
</evidence>
<evidence type="ECO:0000256" key="13">
    <source>
        <dbReference type="ARBA" id="ARBA00048931"/>
    </source>
</evidence>
<keyword evidence="3" id="KW-1003">Cell membrane</keyword>
<reference evidence="21 22" key="1">
    <citation type="submission" date="2020-04" db="EMBL/GenBank/DDBJ databases">
        <title>MicrobeNet Type strains.</title>
        <authorList>
            <person name="Nicholson A.C."/>
        </authorList>
    </citation>
    <scope>NUCLEOTIDE SEQUENCE [LARGE SCALE GENOMIC DNA]</scope>
    <source>
        <strain evidence="21 22">CCUG 69612</strain>
    </source>
</reference>
<dbReference type="CDD" id="cd00212">
    <property type="entry name" value="PTS_IIB_glc"/>
    <property type="match status" value="1"/>
</dbReference>
<dbReference type="InterPro" id="IPR003352">
    <property type="entry name" value="PTS_EIIC"/>
</dbReference>
<dbReference type="InterPro" id="IPR018113">
    <property type="entry name" value="PTrfase_EIIB_Cys"/>
</dbReference>
<keyword evidence="5" id="KW-0808">Transferase</keyword>
<dbReference type="GO" id="GO:0009401">
    <property type="term" value="P:phosphoenolpyruvate-dependent sugar phosphotransferase system"/>
    <property type="evidence" value="ECO:0007669"/>
    <property type="project" value="UniProtKB-KW"/>
</dbReference>
<evidence type="ECO:0000256" key="11">
    <source>
        <dbReference type="ARBA" id="ARBA00044053"/>
    </source>
</evidence>
<feature type="transmembrane region" description="Helical" evidence="17">
    <location>
        <begin position="422"/>
        <end position="444"/>
    </location>
</feature>
<feature type="transmembrane region" description="Helical" evidence="17">
    <location>
        <begin position="351"/>
        <end position="370"/>
    </location>
</feature>
<dbReference type="FunFam" id="3.30.1360.60:FF:000001">
    <property type="entry name" value="PTS system glucose-specific IIBC component PtsG"/>
    <property type="match status" value="1"/>
</dbReference>
<keyword evidence="22" id="KW-1185">Reference proteome</keyword>
<evidence type="ECO:0000256" key="15">
    <source>
        <dbReference type="ARBA" id="ARBA00081008"/>
    </source>
</evidence>
<feature type="active site" description="Phosphocysteine intermediate; for EIIB activity" evidence="16">
    <location>
        <position position="27"/>
    </location>
</feature>
<evidence type="ECO:0000256" key="10">
    <source>
        <dbReference type="ARBA" id="ARBA00023136"/>
    </source>
</evidence>
<dbReference type="RefSeq" id="WP_168549931.1">
    <property type="nucleotide sequence ID" value="NZ_JAAXPR010000026.1"/>
</dbReference>
<evidence type="ECO:0000313" key="21">
    <source>
        <dbReference type="EMBL" id="NKZ21200.1"/>
    </source>
</evidence>
<feature type="transmembrane region" description="Helical" evidence="17">
    <location>
        <begin position="319"/>
        <end position="339"/>
    </location>
</feature>
<dbReference type="GO" id="GO:0016301">
    <property type="term" value="F:kinase activity"/>
    <property type="evidence" value="ECO:0007669"/>
    <property type="project" value="UniProtKB-KW"/>
</dbReference>
<dbReference type="PROSITE" id="PS01035">
    <property type="entry name" value="PTS_EIIB_TYPE_1_CYS"/>
    <property type="match status" value="1"/>
</dbReference>
<evidence type="ECO:0000256" key="5">
    <source>
        <dbReference type="ARBA" id="ARBA00022679"/>
    </source>
</evidence>
<dbReference type="NCBIfam" id="TIGR01995">
    <property type="entry name" value="PTS-II-ABC-beta"/>
    <property type="match status" value="1"/>
</dbReference>
<dbReference type="InterPro" id="IPR001996">
    <property type="entry name" value="PTS_IIB_1"/>
</dbReference>
<dbReference type="InterPro" id="IPR013013">
    <property type="entry name" value="PTS_EIIC_1"/>
</dbReference>
<feature type="transmembrane region" description="Helical" evidence="17">
    <location>
        <begin position="195"/>
        <end position="219"/>
    </location>
</feature>
<evidence type="ECO:0000259" key="18">
    <source>
        <dbReference type="PROSITE" id="PS51093"/>
    </source>
</evidence>
<dbReference type="GO" id="GO:0005886">
    <property type="term" value="C:plasma membrane"/>
    <property type="evidence" value="ECO:0007669"/>
    <property type="project" value="UniProtKB-SubCell"/>
</dbReference>
<dbReference type="Pfam" id="PF02378">
    <property type="entry name" value="PTS_EIIC"/>
    <property type="match status" value="1"/>
</dbReference>
<comment type="catalytic activity">
    <reaction evidence="13">
        <text>N(pros)-phospho-L-histidyl-[protein](out) + sucrose = sucrose 6(G)-phosphate(in) + L-histidyl-[protein]</text>
        <dbReference type="Rhea" id="RHEA:49236"/>
        <dbReference type="Rhea" id="RHEA-COMP:9745"/>
        <dbReference type="Rhea" id="RHEA-COMP:9746"/>
        <dbReference type="ChEBI" id="CHEBI:17992"/>
        <dbReference type="ChEBI" id="CHEBI:29979"/>
        <dbReference type="ChEBI" id="CHEBI:64837"/>
        <dbReference type="ChEBI" id="CHEBI:91002"/>
        <dbReference type="EC" id="2.7.1.211"/>
    </reaction>
</comment>
<evidence type="ECO:0000259" key="20">
    <source>
        <dbReference type="PROSITE" id="PS51103"/>
    </source>
</evidence>
<feature type="transmembrane region" description="Helical" evidence="17">
    <location>
        <begin position="239"/>
        <end position="262"/>
    </location>
</feature>
<name>A0A7X6S2A8_9STRE</name>
<dbReference type="InterPro" id="IPR036878">
    <property type="entry name" value="Glu_permease_IIB"/>
</dbReference>
<dbReference type="InterPro" id="IPR011297">
    <property type="entry name" value="PTS_IIABC_b_glu"/>
</dbReference>
<evidence type="ECO:0000256" key="8">
    <source>
        <dbReference type="ARBA" id="ARBA00022777"/>
    </source>
</evidence>
<dbReference type="InterPro" id="IPR050558">
    <property type="entry name" value="PTS_Sugar-Specific_Components"/>
</dbReference>
<sequence>MQKYESLARELLQAVGGEANVQQVTHCLTRLRFTLKDDQLVDKPYLEQHPDALALVQGGGQFQIVIGHHVADVYASLLEFSKLNQSDGSKSDSGSLWNNFMGIVSGVFQPSMGVLVATSMIKGLVAVLSFCGFTAENSGLYVLLEATGDGFSQFLPIVLAINATSYFQVHLFTGVALAAALLYPNLNLAQELPTFFGFPISLPMGGYYQTVLPIIIAVWLASKVEKWLKKVVPDMVKFFLVPLLTLLTTAPLTLLLLGPISVTLSNWVGDFFQALYHLSPILLGLILGGLWQVLVLFGLHWGLIPIITIQMETKGFSPLLAIITFVSFSQLGTVLAIILKTKDKHKRRMGYPMALSALFGVTEPAIYGLSLPLRFPFLASNLGGAIQGAYIGWTATHSFTMGGLGIFALANFIDPRGRDLTNLIQAITAMLLATASGFLLTYLAKFPDSSEVTEEKQNEQSLHSSVYIMSPLTGKVVPLEEMSDPVFASGTFGKGIAIQPEQGVLFSPIQGQVTSLFPTQHAIGLLSDDGAEVLIHIGVDTVQSQGEGFTALVSVGDSVEPGQALIQFNQEELERKGFDLTTAVVLTNSEAYLDILRTNTDETIPGEVILTAIKTTHL</sequence>
<dbReference type="Gene3D" id="2.70.70.10">
    <property type="entry name" value="Glucose Permease (Domain IIA)"/>
    <property type="match status" value="1"/>
</dbReference>
<evidence type="ECO:0000256" key="17">
    <source>
        <dbReference type="SAM" id="Phobius"/>
    </source>
</evidence>
<comment type="function">
    <text evidence="12">The phosphoenolpyruvate-dependent sugar phosphotransferase system (sugar PTS), a major carbohydrate active transport system, catalyzes the phosphorylation of incoming sugar substrates concomitantly with their translocation across the cell membrane. This system is involved in sucrose transport.</text>
</comment>
<gene>
    <name evidence="21" type="ORF">HF992_10250</name>
</gene>
<dbReference type="EMBL" id="JAAXPR010000026">
    <property type="protein sequence ID" value="NKZ21200.1"/>
    <property type="molecule type" value="Genomic_DNA"/>
</dbReference>
<proteinExistence type="predicted"/>
<evidence type="ECO:0000256" key="2">
    <source>
        <dbReference type="ARBA" id="ARBA00022448"/>
    </source>
</evidence>
<dbReference type="PANTHER" id="PTHR30175">
    <property type="entry name" value="PHOSPHOTRANSFERASE SYSTEM TRANSPORT PROTEIN"/>
    <property type="match status" value="1"/>
</dbReference>
<feature type="transmembrane region" description="Helical" evidence="17">
    <location>
        <begin position="274"/>
        <end position="299"/>
    </location>
</feature>
<keyword evidence="10 17" id="KW-0472">Membrane</keyword>
<dbReference type="GO" id="GO:0015771">
    <property type="term" value="P:trehalose transport"/>
    <property type="evidence" value="ECO:0007669"/>
    <property type="project" value="TreeGrafter"/>
</dbReference>
<dbReference type="InterPro" id="IPR011055">
    <property type="entry name" value="Dup_hybrid_motif"/>
</dbReference>
<evidence type="ECO:0000256" key="1">
    <source>
        <dbReference type="ARBA" id="ARBA00004651"/>
    </source>
</evidence>
<comment type="subcellular location">
    <subcellularLocation>
        <location evidence="1">Cell membrane</location>
        <topology evidence="1">Multi-pass membrane protein</topology>
    </subcellularLocation>
</comment>
<dbReference type="Gene3D" id="3.30.1360.60">
    <property type="entry name" value="Glucose permease domain IIB"/>
    <property type="match status" value="1"/>
</dbReference>
<dbReference type="GO" id="GO:0008982">
    <property type="term" value="F:protein-N(PI)-phosphohistidine-sugar phosphotransferase activity"/>
    <property type="evidence" value="ECO:0007669"/>
    <property type="project" value="InterPro"/>
</dbReference>
<evidence type="ECO:0000256" key="9">
    <source>
        <dbReference type="ARBA" id="ARBA00022989"/>
    </source>
</evidence>
<dbReference type="SUPFAM" id="SSF51261">
    <property type="entry name" value="Duplicated hybrid motif"/>
    <property type="match status" value="1"/>
</dbReference>
<feature type="domain" description="PTS EIIA type-1" evidence="18">
    <location>
        <begin position="484"/>
        <end position="588"/>
    </location>
</feature>
<dbReference type="NCBIfam" id="TIGR00830">
    <property type="entry name" value="PTBA"/>
    <property type="match status" value="1"/>
</dbReference>
<accession>A0A7X6S2A8</accession>
<feature type="transmembrane region" description="Helical" evidence="17">
    <location>
        <begin position="390"/>
        <end position="410"/>
    </location>
</feature>
<dbReference type="EC" id="2.7.1.211" evidence="11"/>
<evidence type="ECO:0000256" key="14">
    <source>
        <dbReference type="ARBA" id="ARBA00074554"/>
    </source>
</evidence>
<evidence type="ECO:0000256" key="4">
    <source>
        <dbReference type="ARBA" id="ARBA00022597"/>
    </source>
</evidence>
<keyword evidence="2" id="KW-0813">Transport</keyword>
<dbReference type="FunFam" id="2.70.70.10:FF:000001">
    <property type="entry name" value="PTS system glucose-specific IIA component"/>
    <property type="match status" value="1"/>
</dbReference>